<dbReference type="InterPro" id="IPR000182">
    <property type="entry name" value="GNAT_dom"/>
</dbReference>
<accession>M0MQQ4</accession>
<dbReference type="Gene3D" id="3.40.630.30">
    <property type="match status" value="1"/>
</dbReference>
<evidence type="ECO:0000256" key="1">
    <source>
        <dbReference type="ARBA" id="ARBA00022679"/>
    </source>
</evidence>
<evidence type="ECO:0000259" key="3">
    <source>
        <dbReference type="PROSITE" id="PS51186"/>
    </source>
</evidence>
<dbReference type="AlphaFoldDB" id="M0MQQ4"/>
<protein>
    <submittedName>
        <fullName evidence="4">Sporulation regulator-like protein</fullName>
    </submittedName>
</protein>
<dbReference type="OrthoDB" id="38613at2157"/>
<dbReference type="InParanoid" id="M0MQQ4"/>
<dbReference type="SUPFAM" id="SSF55729">
    <property type="entry name" value="Acyl-CoA N-acyltransferases (Nat)"/>
    <property type="match status" value="1"/>
</dbReference>
<evidence type="ECO:0000313" key="5">
    <source>
        <dbReference type="Proteomes" id="UP000011669"/>
    </source>
</evidence>
<dbReference type="PROSITE" id="PS51186">
    <property type="entry name" value="GNAT"/>
    <property type="match status" value="1"/>
</dbReference>
<keyword evidence="5" id="KW-1185">Reference proteome</keyword>
<dbReference type="RefSeq" id="WP_006076359.1">
    <property type="nucleotide sequence ID" value="NZ_AOMD01000010.1"/>
</dbReference>
<dbReference type="InterPro" id="IPR050832">
    <property type="entry name" value="Bact_Acetyltransf"/>
</dbReference>
<dbReference type="Pfam" id="PF00583">
    <property type="entry name" value="Acetyltransf_1"/>
    <property type="match status" value="1"/>
</dbReference>
<proteinExistence type="predicted"/>
<name>M0MQQ4_9EURY</name>
<reference evidence="4 5" key="1">
    <citation type="journal article" date="2014" name="PLoS Genet.">
        <title>Phylogenetically driven sequencing of extremely halophilic archaea reveals strategies for static and dynamic osmo-response.</title>
        <authorList>
            <person name="Becker E.A."/>
            <person name="Seitzer P.M."/>
            <person name="Tritt A."/>
            <person name="Larsen D."/>
            <person name="Krusor M."/>
            <person name="Yao A.I."/>
            <person name="Wu D."/>
            <person name="Madern D."/>
            <person name="Eisen J.A."/>
            <person name="Darling A.E."/>
            <person name="Facciotti M.T."/>
        </authorList>
    </citation>
    <scope>NUCLEOTIDE SEQUENCE [LARGE SCALE GENOMIC DNA]</scope>
    <source>
        <strain evidence="4 5">DSM 5350</strain>
    </source>
</reference>
<dbReference type="GO" id="GO:0016747">
    <property type="term" value="F:acyltransferase activity, transferring groups other than amino-acyl groups"/>
    <property type="evidence" value="ECO:0007669"/>
    <property type="project" value="InterPro"/>
</dbReference>
<dbReference type="STRING" id="1227455.C449_02672"/>
<evidence type="ECO:0000256" key="2">
    <source>
        <dbReference type="ARBA" id="ARBA00023315"/>
    </source>
</evidence>
<comment type="caution">
    <text evidence="4">The sequence shown here is derived from an EMBL/GenBank/DDBJ whole genome shotgun (WGS) entry which is preliminary data.</text>
</comment>
<dbReference type="PATRIC" id="fig|1227455.4.peg.545"/>
<keyword evidence="2" id="KW-0012">Acyltransferase</keyword>
<dbReference type="InterPro" id="IPR016181">
    <property type="entry name" value="Acyl_CoA_acyltransferase"/>
</dbReference>
<organism evidence="4 5">
    <name type="scientific">Halococcus saccharolyticus DSM 5350</name>
    <dbReference type="NCBI Taxonomy" id="1227455"/>
    <lineage>
        <taxon>Archaea</taxon>
        <taxon>Methanobacteriati</taxon>
        <taxon>Methanobacteriota</taxon>
        <taxon>Stenosarchaea group</taxon>
        <taxon>Halobacteria</taxon>
        <taxon>Halobacteriales</taxon>
        <taxon>Halococcaceae</taxon>
        <taxon>Halococcus</taxon>
    </lineage>
</organism>
<sequence>MRIESPDTDDADAIADQWVALAREQRAFGSHLLAEANWATIRDAIVRHIVADELRIARADADEANANGATTDTTDTDEIVGFVMFGPEGDRYRQDVSRGIVRNVVVAPDRRNEGIGAALLAAAESALRESGFEAVGLSVLADNEAARRFYRRAGYTPHRIDLEKQLESDTDKPEGG</sequence>
<feature type="domain" description="N-acetyltransferase" evidence="3">
    <location>
        <begin position="1"/>
        <end position="172"/>
    </location>
</feature>
<gene>
    <name evidence="4" type="ORF">C449_02672</name>
</gene>
<dbReference type="PANTHER" id="PTHR43877">
    <property type="entry name" value="AMINOALKYLPHOSPHONATE N-ACETYLTRANSFERASE-RELATED-RELATED"/>
    <property type="match status" value="1"/>
</dbReference>
<dbReference type="EMBL" id="AOMD01000010">
    <property type="protein sequence ID" value="EMA47069.1"/>
    <property type="molecule type" value="Genomic_DNA"/>
</dbReference>
<evidence type="ECO:0000313" key="4">
    <source>
        <dbReference type="EMBL" id="EMA47069.1"/>
    </source>
</evidence>
<dbReference type="Proteomes" id="UP000011669">
    <property type="component" value="Unassembled WGS sequence"/>
</dbReference>
<keyword evidence="1" id="KW-0808">Transferase</keyword>